<feature type="transmembrane region" description="Helical" evidence="1">
    <location>
        <begin position="126"/>
        <end position="147"/>
    </location>
</feature>
<reference evidence="2 3" key="1">
    <citation type="journal article" date="2019" name="Int. J. Syst. Evol. Microbiol.">
        <title>The Global Catalogue of Microorganisms (GCM) 10K type strain sequencing project: providing services to taxonomists for standard genome sequencing and annotation.</title>
        <authorList>
            <consortium name="The Broad Institute Genomics Platform"/>
            <consortium name="The Broad Institute Genome Sequencing Center for Infectious Disease"/>
            <person name="Wu L."/>
            <person name="Ma J."/>
        </authorList>
    </citation>
    <scope>NUCLEOTIDE SEQUENCE [LARGE SCALE GENOMIC DNA]</scope>
    <source>
        <strain evidence="2 3">JCM 15313</strain>
    </source>
</reference>
<evidence type="ECO:0000256" key="1">
    <source>
        <dbReference type="SAM" id="Phobius"/>
    </source>
</evidence>
<keyword evidence="1" id="KW-1133">Transmembrane helix</keyword>
<dbReference type="EMBL" id="BAAAPC010000013">
    <property type="protein sequence ID" value="GAA2003165.1"/>
    <property type="molecule type" value="Genomic_DNA"/>
</dbReference>
<organism evidence="2 3">
    <name type="scientific">Nocardiopsis rhodophaea</name>
    <dbReference type="NCBI Taxonomy" id="280238"/>
    <lineage>
        <taxon>Bacteria</taxon>
        <taxon>Bacillati</taxon>
        <taxon>Actinomycetota</taxon>
        <taxon>Actinomycetes</taxon>
        <taxon>Streptosporangiales</taxon>
        <taxon>Nocardiopsidaceae</taxon>
        <taxon>Nocardiopsis</taxon>
    </lineage>
</organism>
<evidence type="ECO:0000313" key="3">
    <source>
        <dbReference type="Proteomes" id="UP001501585"/>
    </source>
</evidence>
<gene>
    <name evidence="2" type="ORF">GCM10009799_32870</name>
</gene>
<dbReference type="Proteomes" id="UP001501585">
    <property type="component" value="Unassembled WGS sequence"/>
</dbReference>
<sequence length="158" mass="16637">MSGRQLGQPRSGSGKERGHAMAVGTTMRIVFALVVAFLMWLVGTTILAIGVPALATVEQLESTLGRLVWFALPQFVLMLVMVFLAALALGRDRLRSKLGAVVVLAPPAVALVDAAILEVAGDAPGFVIASKFLCGVLGAVTAWWLSLPAKEAMVFPRP</sequence>
<feature type="transmembrane region" description="Helical" evidence="1">
    <location>
        <begin position="101"/>
        <end position="120"/>
    </location>
</feature>
<protein>
    <submittedName>
        <fullName evidence="2">Uncharacterized protein</fullName>
    </submittedName>
</protein>
<keyword evidence="1" id="KW-0472">Membrane</keyword>
<keyword evidence="1" id="KW-0812">Transmembrane</keyword>
<proteinExistence type="predicted"/>
<feature type="transmembrane region" description="Helical" evidence="1">
    <location>
        <begin position="29"/>
        <end position="55"/>
    </location>
</feature>
<name>A0ABN2TAB8_9ACTN</name>
<keyword evidence="3" id="KW-1185">Reference proteome</keyword>
<evidence type="ECO:0000313" key="2">
    <source>
        <dbReference type="EMBL" id="GAA2003165.1"/>
    </source>
</evidence>
<accession>A0ABN2TAB8</accession>
<comment type="caution">
    <text evidence="2">The sequence shown here is derived from an EMBL/GenBank/DDBJ whole genome shotgun (WGS) entry which is preliminary data.</text>
</comment>
<feature type="transmembrane region" description="Helical" evidence="1">
    <location>
        <begin position="67"/>
        <end position="89"/>
    </location>
</feature>